<organism evidence="1 2">
    <name type="scientific">Aequorivita aquimaris</name>
    <dbReference type="NCBI Taxonomy" id="1548749"/>
    <lineage>
        <taxon>Bacteria</taxon>
        <taxon>Pseudomonadati</taxon>
        <taxon>Bacteroidota</taxon>
        <taxon>Flavobacteriia</taxon>
        <taxon>Flavobacteriales</taxon>
        <taxon>Flavobacteriaceae</taxon>
        <taxon>Aequorivita</taxon>
    </lineage>
</organism>
<keyword evidence="2" id="KW-1185">Reference proteome</keyword>
<gene>
    <name evidence="1" type="ORF">LS48_14715</name>
</gene>
<dbReference type="AlphaFoldDB" id="A0A137REC9"/>
<proteinExistence type="predicted"/>
<protein>
    <submittedName>
        <fullName evidence="1">Uncharacterized protein</fullName>
    </submittedName>
</protein>
<accession>A0A137REC9</accession>
<evidence type="ECO:0000313" key="2">
    <source>
        <dbReference type="Proteomes" id="UP000070138"/>
    </source>
</evidence>
<name>A0A137REC9_9FLAO</name>
<comment type="caution">
    <text evidence="1">The sequence shown here is derived from an EMBL/GenBank/DDBJ whole genome shotgun (WGS) entry which is preliminary data.</text>
</comment>
<reference evidence="2" key="1">
    <citation type="submission" date="2014-10" db="EMBL/GenBank/DDBJ databases">
        <title>Genome sequencing of Vitellibacter sp. D-24.</title>
        <authorList>
            <person name="Thevarajoo S."/>
            <person name="Selvaratnam C."/>
            <person name="Goh K.M."/>
            <person name="Chong C.S."/>
        </authorList>
    </citation>
    <scope>NUCLEOTIDE SEQUENCE [LARGE SCALE GENOMIC DNA]</scope>
    <source>
        <strain evidence="2">D-24</strain>
    </source>
</reference>
<dbReference type="Proteomes" id="UP000070138">
    <property type="component" value="Unassembled WGS sequence"/>
</dbReference>
<dbReference type="RefSeq" id="WP_204376479.1">
    <property type="nucleotide sequence ID" value="NZ_JRWG01000046.1"/>
</dbReference>
<sequence length="91" mass="9635">MSKVAYLPIEADRYGACVRQIYVRGLDLTGIAMRAQVRLAGDTPGAPLVDLQNVTNGNAQGLRLVGVDTTDGLPSSHVELVINESAMEALP</sequence>
<evidence type="ECO:0000313" key="1">
    <source>
        <dbReference type="EMBL" id="KXN97821.1"/>
    </source>
</evidence>
<dbReference type="EMBL" id="JRWG01000046">
    <property type="protein sequence ID" value="KXN97821.1"/>
    <property type="molecule type" value="Genomic_DNA"/>
</dbReference>
<feature type="non-terminal residue" evidence="1">
    <location>
        <position position="91"/>
    </location>
</feature>
<reference evidence="1 2" key="2">
    <citation type="journal article" date="2016" name="Int. J. Syst. Evol. Microbiol.">
        <title>Vitellibacter aquimaris sp. nov., a marine bacterium isolated from seawater.</title>
        <authorList>
            <person name="Thevarajoo S."/>
            <person name="Selvaratnam C."/>
            <person name="Goh K.M."/>
            <person name="Hong K.W."/>
            <person name="Chan X.Y."/>
            <person name="Chan K.G."/>
            <person name="Chong C.S."/>
        </authorList>
    </citation>
    <scope>NUCLEOTIDE SEQUENCE [LARGE SCALE GENOMIC DNA]</scope>
    <source>
        <strain evidence="1 2">D-24</strain>
    </source>
</reference>